<dbReference type="InParanoid" id="A0A2P5HRB7"/>
<evidence type="ECO:0000313" key="2">
    <source>
        <dbReference type="Proteomes" id="UP000094444"/>
    </source>
</evidence>
<accession>A0A2P5HRB7</accession>
<proteinExistence type="predicted"/>
<evidence type="ECO:0000313" key="1">
    <source>
        <dbReference type="EMBL" id="POS72745.1"/>
    </source>
</evidence>
<reference evidence="1" key="1">
    <citation type="submission" date="2017-09" db="EMBL/GenBank/DDBJ databases">
        <title>Polyketide synthases of a Diaporthe helianthi virulent isolate.</title>
        <authorList>
            <person name="Baroncelli R."/>
        </authorList>
    </citation>
    <scope>NUCLEOTIDE SEQUENCE [LARGE SCALE GENOMIC DNA]</scope>
    <source>
        <strain evidence="1">7/96</strain>
    </source>
</reference>
<gene>
    <name evidence="1" type="ORF">DHEL01_v208867</name>
</gene>
<sequence length="81" mass="8367">MALRPDIQSHIDTILSPSAGAGRGQLMLGNRGLGGTVAIPALETRGSPNRIDAPLGSPLPSINASFVLTPKIRVARVLASR</sequence>
<dbReference type="EMBL" id="MAVT02000936">
    <property type="protein sequence ID" value="POS72745.1"/>
    <property type="molecule type" value="Genomic_DNA"/>
</dbReference>
<name>A0A2P5HRB7_DIAHE</name>
<organism evidence="1 2">
    <name type="scientific">Diaporthe helianthi</name>
    <dbReference type="NCBI Taxonomy" id="158607"/>
    <lineage>
        <taxon>Eukaryota</taxon>
        <taxon>Fungi</taxon>
        <taxon>Dikarya</taxon>
        <taxon>Ascomycota</taxon>
        <taxon>Pezizomycotina</taxon>
        <taxon>Sordariomycetes</taxon>
        <taxon>Sordariomycetidae</taxon>
        <taxon>Diaporthales</taxon>
        <taxon>Diaporthaceae</taxon>
        <taxon>Diaporthe</taxon>
    </lineage>
</organism>
<dbReference type="AlphaFoldDB" id="A0A2P5HRB7"/>
<keyword evidence="2" id="KW-1185">Reference proteome</keyword>
<protein>
    <submittedName>
        <fullName evidence="1">Uncharacterized protein</fullName>
    </submittedName>
</protein>
<comment type="caution">
    <text evidence="1">The sequence shown here is derived from an EMBL/GenBank/DDBJ whole genome shotgun (WGS) entry which is preliminary data.</text>
</comment>
<dbReference type="Proteomes" id="UP000094444">
    <property type="component" value="Unassembled WGS sequence"/>
</dbReference>